<protein>
    <submittedName>
        <fullName evidence="1">Uncharacterized protein</fullName>
    </submittedName>
</protein>
<name>A0ABM7NW46_9BACT</name>
<evidence type="ECO:0000313" key="2">
    <source>
        <dbReference type="Proteomes" id="UP001319045"/>
    </source>
</evidence>
<dbReference type="Proteomes" id="UP001319045">
    <property type="component" value="Chromosome"/>
</dbReference>
<accession>A0ABM7NW46</accession>
<gene>
    <name evidence="1" type="ORF">prwr041_04950</name>
</gene>
<organism evidence="1 2">
    <name type="scientific">Prevotella herbatica</name>
    <dbReference type="NCBI Taxonomy" id="2801997"/>
    <lineage>
        <taxon>Bacteria</taxon>
        <taxon>Pseudomonadati</taxon>
        <taxon>Bacteroidota</taxon>
        <taxon>Bacteroidia</taxon>
        <taxon>Bacteroidales</taxon>
        <taxon>Prevotellaceae</taxon>
        <taxon>Prevotella</taxon>
    </lineage>
</organism>
<proteinExistence type="predicted"/>
<reference evidence="1 2" key="1">
    <citation type="journal article" date="2022" name="Int. J. Syst. Evol. Microbiol.">
        <title>Prevotella herbatica sp. nov., a plant polysaccharide-decomposing anaerobic bacterium isolated from a methanogenic reactor.</title>
        <authorList>
            <person name="Uek A."/>
            <person name="Tonouchi A."/>
            <person name="Kaku N."/>
            <person name="Ueki K."/>
        </authorList>
    </citation>
    <scope>NUCLEOTIDE SEQUENCE [LARGE SCALE GENOMIC DNA]</scope>
    <source>
        <strain evidence="1 2">WR041</strain>
    </source>
</reference>
<sequence length="89" mass="10467">MKKRIEDIKSYINEVTDLIKRYINNYDQYPKGARLLVEPVLCETVIDNPRGCKGVEQYNINKFVKIDNYGIPMPNLHAIMELAKKYYIV</sequence>
<dbReference type="EMBL" id="AP024484">
    <property type="protein sequence ID" value="BCS84602.1"/>
    <property type="molecule type" value="Genomic_DNA"/>
</dbReference>
<evidence type="ECO:0000313" key="1">
    <source>
        <dbReference type="EMBL" id="BCS84602.1"/>
    </source>
</evidence>
<keyword evidence="2" id="KW-1185">Reference proteome</keyword>
<dbReference type="RefSeq" id="WP_207154765.1">
    <property type="nucleotide sequence ID" value="NZ_AP024484.1"/>
</dbReference>